<sequence>MIPKNLNLAGEFFQRQDSYQGRKQSGRITLFTVVLLALLLVIAGVTYTLYAPYEDLPVQQNREMSTTPTSAIEAIEDLEKAPTKKQITQKTIAPEQTTSLSYCAAPDLEVVGFDWDQMSAAIKTRSVNWRSLSTVDLVTNPQYRHYEAENMKSQYGTSFIQEKGNSEVQELLYNSEPAMAFSTGERDADLIIEQYKDDLSLVLTSLHFNPYGLSQAQFSALLDRHPAFDRTFAYDVLYELRNSQAELLDLFMKRVDMQSPLPASADKSGTHLLFRILLNGNFDSLQHALSLGLSVTPKQSQSLYYALKVGTSFRLEPTDEGRQEFRALVRQISDIVGLPSANDVIAISQVLERDPKEMFIQYGIDINEYLLSSVNENLSGFSEEEIDKRLSEAQTQWPHYILRLNPNSSCQNETEFHWTGEELIRWYEQRIESKDDLKAADEELVKISRLYVQRAHLLYYSSRLKVKYEEFGEEKDKEFFMKAAEAFGGEDSDSISKLFSEALTEEQKGLVKMMVVIFSKDPNAFMKSSNMGLVFDELDMLNAVRFGNKSAVAWFINEGIGFGGVDELENGIVYWLSMMKSFEALDDIKQTNIPVYFNPQGLNPHELHYIQCGNYAASPALIRELEVGRDIKQQINSELCEKISGYQRFLRQQDSEAGFK</sequence>
<feature type="transmembrane region" description="Helical" evidence="1">
    <location>
        <begin position="28"/>
        <end position="50"/>
    </location>
</feature>
<keyword evidence="1" id="KW-0472">Membrane</keyword>
<evidence type="ECO:0000313" key="2">
    <source>
        <dbReference type="EMBL" id="MDT0583476.1"/>
    </source>
</evidence>
<keyword evidence="3" id="KW-1185">Reference proteome</keyword>
<dbReference type="EMBL" id="JAVRIE010000005">
    <property type="protein sequence ID" value="MDT0583476.1"/>
    <property type="molecule type" value="Genomic_DNA"/>
</dbReference>
<dbReference type="RefSeq" id="WP_311362245.1">
    <property type="nucleotide sequence ID" value="NZ_JAVRIE010000005.1"/>
</dbReference>
<evidence type="ECO:0000256" key="1">
    <source>
        <dbReference type="SAM" id="Phobius"/>
    </source>
</evidence>
<accession>A0AAW8R5Q4</accession>
<evidence type="ECO:0000313" key="3">
    <source>
        <dbReference type="Proteomes" id="UP001249020"/>
    </source>
</evidence>
<dbReference type="Proteomes" id="UP001249020">
    <property type="component" value="Unassembled WGS sequence"/>
</dbReference>
<protein>
    <submittedName>
        <fullName evidence="2">Uncharacterized protein</fullName>
    </submittedName>
</protein>
<name>A0AAW8R5Q4_9ALTE</name>
<comment type="caution">
    <text evidence="2">The sequence shown here is derived from an EMBL/GenBank/DDBJ whole genome shotgun (WGS) entry which is preliminary data.</text>
</comment>
<organism evidence="2 3">
    <name type="scientific">Brumicola blandensis</name>
    <dbReference type="NCBI Taxonomy" id="3075611"/>
    <lineage>
        <taxon>Bacteria</taxon>
        <taxon>Pseudomonadati</taxon>
        <taxon>Pseudomonadota</taxon>
        <taxon>Gammaproteobacteria</taxon>
        <taxon>Alteromonadales</taxon>
        <taxon>Alteromonadaceae</taxon>
        <taxon>Brumicola</taxon>
    </lineage>
</organism>
<reference evidence="2 3" key="1">
    <citation type="submission" date="2023-09" db="EMBL/GenBank/DDBJ databases">
        <authorList>
            <person name="Rey-Velasco X."/>
        </authorList>
    </citation>
    <scope>NUCLEOTIDE SEQUENCE [LARGE SCALE GENOMIC DNA]</scope>
    <source>
        <strain evidence="2 3">W409</strain>
    </source>
</reference>
<proteinExistence type="predicted"/>
<gene>
    <name evidence="2" type="ORF">RM544_13085</name>
</gene>
<keyword evidence="1" id="KW-0812">Transmembrane</keyword>
<dbReference type="AlphaFoldDB" id="A0AAW8R5Q4"/>
<keyword evidence="1" id="KW-1133">Transmembrane helix</keyword>